<organism evidence="3 4">
    <name type="scientific">Siccirubricoccus deserti</name>
    <dbReference type="NCBI Taxonomy" id="2013562"/>
    <lineage>
        <taxon>Bacteria</taxon>
        <taxon>Pseudomonadati</taxon>
        <taxon>Pseudomonadota</taxon>
        <taxon>Alphaproteobacteria</taxon>
        <taxon>Acetobacterales</taxon>
        <taxon>Roseomonadaceae</taxon>
        <taxon>Siccirubricoccus</taxon>
    </lineage>
</organism>
<feature type="region of interest" description="Disordered" evidence="1">
    <location>
        <begin position="1"/>
        <end position="32"/>
    </location>
</feature>
<keyword evidence="2" id="KW-1133">Transmembrane helix</keyword>
<dbReference type="Proteomes" id="UP000600101">
    <property type="component" value="Unassembled WGS sequence"/>
</dbReference>
<keyword evidence="2" id="KW-0812">Transmembrane</keyword>
<dbReference type="RefSeq" id="WP_186768583.1">
    <property type="nucleotide sequence ID" value="NZ_JACOMF010000001.1"/>
</dbReference>
<name>A0A9X0UBZ4_9PROT</name>
<keyword evidence="4" id="KW-1185">Reference proteome</keyword>
<proteinExistence type="predicted"/>
<evidence type="ECO:0000256" key="1">
    <source>
        <dbReference type="SAM" id="MobiDB-lite"/>
    </source>
</evidence>
<keyword evidence="2" id="KW-0472">Membrane</keyword>
<dbReference type="AlphaFoldDB" id="A0A9X0UBZ4"/>
<sequence length="111" mass="11958">MDSSRRSGPHGRDPLPPVLDMTPDGEFRDPLPPSQRGWVDRALARLGGAALLVTLVTGGLLVVALAVLFVGLLLPVALGAGLIAFVSIWWRMRRLRASGGGRPVRFVVLRR</sequence>
<accession>A0A9X0UBZ4</accession>
<evidence type="ECO:0000313" key="3">
    <source>
        <dbReference type="EMBL" id="MBC4013813.1"/>
    </source>
</evidence>
<evidence type="ECO:0000313" key="4">
    <source>
        <dbReference type="Proteomes" id="UP000600101"/>
    </source>
</evidence>
<reference evidence="3" key="1">
    <citation type="submission" date="2020-08" db="EMBL/GenBank/DDBJ databases">
        <authorList>
            <person name="Hu Y."/>
            <person name="Nguyen S.V."/>
            <person name="Li F."/>
            <person name="Fanning S."/>
        </authorList>
    </citation>
    <scope>NUCLEOTIDE SEQUENCE</scope>
    <source>
        <strain evidence="3">SYSU D8009</strain>
    </source>
</reference>
<feature type="transmembrane region" description="Helical" evidence="2">
    <location>
        <begin position="72"/>
        <end position="90"/>
    </location>
</feature>
<dbReference type="EMBL" id="JACOMF010000001">
    <property type="protein sequence ID" value="MBC4013813.1"/>
    <property type="molecule type" value="Genomic_DNA"/>
</dbReference>
<protein>
    <submittedName>
        <fullName evidence="3">Uncharacterized protein</fullName>
    </submittedName>
</protein>
<feature type="transmembrane region" description="Helical" evidence="2">
    <location>
        <begin position="43"/>
        <end position="66"/>
    </location>
</feature>
<gene>
    <name evidence="3" type="ORF">H7965_00635</name>
</gene>
<comment type="caution">
    <text evidence="3">The sequence shown here is derived from an EMBL/GenBank/DDBJ whole genome shotgun (WGS) entry which is preliminary data.</text>
</comment>
<evidence type="ECO:0000256" key="2">
    <source>
        <dbReference type="SAM" id="Phobius"/>
    </source>
</evidence>